<comment type="similarity">
    <text evidence="1">Belongs to the UPF0065 (bug) family.</text>
</comment>
<keyword evidence="3" id="KW-0675">Receptor</keyword>
<organism evidence="3 4">
    <name type="scientific">Roseococcus suduntuyensis</name>
    <dbReference type="NCBI Taxonomy" id="455361"/>
    <lineage>
        <taxon>Bacteria</taxon>
        <taxon>Pseudomonadati</taxon>
        <taxon>Pseudomonadota</taxon>
        <taxon>Alphaproteobacteria</taxon>
        <taxon>Acetobacterales</taxon>
        <taxon>Roseomonadaceae</taxon>
        <taxon>Roseococcus</taxon>
    </lineage>
</organism>
<sequence>MNTTRRAILAAPLLATPILSTPGQARAQSWPTRPVRIIVPYPPGGPTDIAGRVVAAGLQAQLGQPAVVENRAGASGVIGSGEVARAAPDGGMFLVNASAHVIIPHLQPNMPFDAVADFTPVTELVKVPLILVVNPQLPVNSVAELIAMARAQPGRLSYASSSIGGAPHLAGEMFKLMTGTNIAHVPYRGSGPALTDMVGGHVQVMFDSLASSAQHVREGRLRALAVSTAERIEAFPNLPTIAEAGVPGYEIATWYGMWGPKGLPEAIATRMQQAVAAVNATEEARARFTALGAQPVASPPADFARFVRAEHERWGRLVRDASITAG</sequence>
<feature type="signal peptide" evidence="2">
    <location>
        <begin position="1"/>
        <end position="27"/>
    </location>
</feature>
<dbReference type="PANTHER" id="PTHR42928:SF5">
    <property type="entry name" value="BLR1237 PROTEIN"/>
    <property type="match status" value="1"/>
</dbReference>
<keyword evidence="4" id="KW-1185">Reference proteome</keyword>
<dbReference type="PIRSF" id="PIRSF017082">
    <property type="entry name" value="YflP"/>
    <property type="match status" value="1"/>
</dbReference>
<dbReference type="EMBL" id="JACIDJ010000010">
    <property type="protein sequence ID" value="MBB3900355.1"/>
    <property type="molecule type" value="Genomic_DNA"/>
</dbReference>
<evidence type="ECO:0000256" key="2">
    <source>
        <dbReference type="SAM" id="SignalP"/>
    </source>
</evidence>
<dbReference type="InterPro" id="IPR005064">
    <property type="entry name" value="BUG"/>
</dbReference>
<dbReference type="AlphaFoldDB" id="A0A840AK09"/>
<accession>A0A840AK09</accession>
<protein>
    <submittedName>
        <fullName evidence="3">Tripartite-type tricarboxylate transporter receptor subunit TctC</fullName>
    </submittedName>
</protein>
<reference evidence="3 4" key="1">
    <citation type="submission" date="2020-08" db="EMBL/GenBank/DDBJ databases">
        <title>Genomic Encyclopedia of Type Strains, Phase IV (KMG-IV): sequencing the most valuable type-strain genomes for metagenomic binning, comparative biology and taxonomic classification.</title>
        <authorList>
            <person name="Goeker M."/>
        </authorList>
    </citation>
    <scope>NUCLEOTIDE SEQUENCE [LARGE SCALE GENOMIC DNA]</scope>
    <source>
        <strain evidence="3 4">DSM 19979</strain>
    </source>
</reference>
<dbReference type="Gene3D" id="3.40.190.10">
    <property type="entry name" value="Periplasmic binding protein-like II"/>
    <property type="match status" value="1"/>
</dbReference>
<evidence type="ECO:0000256" key="1">
    <source>
        <dbReference type="ARBA" id="ARBA00006987"/>
    </source>
</evidence>
<evidence type="ECO:0000313" key="3">
    <source>
        <dbReference type="EMBL" id="MBB3900355.1"/>
    </source>
</evidence>
<dbReference type="CDD" id="cd13578">
    <property type="entry name" value="PBP2_Bug27"/>
    <property type="match status" value="1"/>
</dbReference>
<gene>
    <name evidence="3" type="ORF">GGQ83_003831</name>
</gene>
<comment type="caution">
    <text evidence="3">The sequence shown here is derived from an EMBL/GenBank/DDBJ whole genome shotgun (WGS) entry which is preliminary data.</text>
</comment>
<feature type="chain" id="PRO_5032810898" evidence="2">
    <location>
        <begin position="28"/>
        <end position="326"/>
    </location>
</feature>
<evidence type="ECO:0000313" key="4">
    <source>
        <dbReference type="Proteomes" id="UP000553193"/>
    </source>
</evidence>
<dbReference type="PANTHER" id="PTHR42928">
    <property type="entry name" value="TRICARBOXYLATE-BINDING PROTEIN"/>
    <property type="match status" value="1"/>
</dbReference>
<keyword evidence="2" id="KW-0732">Signal</keyword>
<dbReference type="Proteomes" id="UP000553193">
    <property type="component" value="Unassembled WGS sequence"/>
</dbReference>
<dbReference type="RefSeq" id="WP_184386589.1">
    <property type="nucleotide sequence ID" value="NZ_JACIDJ010000010.1"/>
</dbReference>
<name>A0A840AK09_9PROT</name>
<dbReference type="Pfam" id="PF03401">
    <property type="entry name" value="TctC"/>
    <property type="match status" value="1"/>
</dbReference>
<dbReference type="Gene3D" id="3.40.190.150">
    <property type="entry name" value="Bordetella uptake gene, domain 1"/>
    <property type="match status" value="1"/>
</dbReference>
<dbReference type="InterPro" id="IPR042100">
    <property type="entry name" value="Bug_dom1"/>
</dbReference>
<proteinExistence type="inferred from homology"/>
<dbReference type="SUPFAM" id="SSF53850">
    <property type="entry name" value="Periplasmic binding protein-like II"/>
    <property type="match status" value="1"/>
</dbReference>